<reference evidence="12 13" key="1">
    <citation type="submission" date="2020-01" db="EMBL/GenBank/DDBJ databases">
        <title>Ponticoccus aerotolerans gen. nov., sp. nov., an anaerobic bacterium and proposal of Ponticoccusceae fam. nov., Ponticoccusles ord. nov. and Ponticoccuse classis nov. in the phylum Kiritimatiellaeota.</title>
        <authorList>
            <person name="Zhou L.Y."/>
            <person name="Du Z.J."/>
        </authorList>
    </citation>
    <scope>NUCLEOTIDE SEQUENCE [LARGE SCALE GENOMIC DNA]</scope>
    <source>
        <strain evidence="12 13">S-5007</strain>
    </source>
</reference>
<keyword evidence="7 10" id="KW-0378">Hydrolase</keyword>
<evidence type="ECO:0000256" key="2">
    <source>
        <dbReference type="ARBA" id="ARBA00008598"/>
    </source>
</evidence>
<keyword evidence="13" id="KW-1185">Reference proteome</keyword>
<dbReference type="Proteomes" id="UP000464954">
    <property type="component" value="Chromosome"/>
</dbReference>
<sequence>MPKFSESIVEEATIDWFVELGYSYLPGPDIAPDGEYSERTGYDSAVLENRLCNALLEINPTIPRMSIEEAVREVMRADAPTPILNNRMFHKMVTEGIDVTFFRGEREFTEKVWLFDFHTLENNDWLVVNQFTMVENHVNRRPDMVVFVNGLPLGVIELKNAADESADVKSAYNQLQTYKAQIPSLFTHNEVLLISDGADARVGALSADFERFLPWRTIDGESVAPLGMPMLETAIKGVFEPLVFLDLIRHFAVFEDDSGKVIKKLAAYHQFHAVQKAVECTKQASVESGDGRVGVVWHTQGSGKSLSMLFYAGKIIQALDNPTLVVITDRNDLDDQLFGTFALGEELLRQSPVQAESRSHLRELLQVSSGGVVFTTMQKFAPLSDESEFPMLSDRRNIVVIADEAHRSQYDLIDGFARHLRDGLPHASFIGFTGTPVELADRNTRAIFGEHISVYDIEQAVEDGATVRIYYEARLAKIDLDAAERPHIDPEFEELTEGEEISEQSRLKRKWSQLEAMVGTKKRLSLVAQDIVDHFERRAEIIEGKAMAVCMSRRICVDLFDEIIKLRPEWDDTDFAKGAVKVVMTGSASDPERYARHLMTGRVRKDIEQRFKDPSDPLKLVLVRDMWLTGFDVPSLHTMYVDKPMQGHGLMQAIARVNRVFKDKPGGLVVDYLGIAEQLKKAVANYTENGGLGSPTYDQAEAVAIMLEKYEVACGIMHGVDWSPYFDGSPAERLRCLTEAVEHVLAQEDGSKRMRGYTRQLAQAFALAGTHEQAMAIRDDIGFFQAVSAQLAKLDPRGGTGGQNEKEKINEAIKQLVSRSVSSDEVVDIFTAAGLNRPDISILDDRFLDEFSRMPQKNLAVEMLQKLLQDQIRTRSRTNLIQSKQFSELIEETIRRYQNRTIEAAEIIMELVEIAKQFNAAMKRGEELGLTDDEVAFYDALETNDSAVMELGDDTLKQIAHELVGGVRRSVTIDWTAKEAVKAQIRVMVKRILRKYGYPPDRQEKATRTILQQAELLCGDWVSDSQN</sequence>
<name>A0A6P1MB29_9BACT</name>
<dbReference type="InterPro" id="IPR051268">
    <property type="entry name" value="Type-I_R_enzyme_R_subunit"/>
</dbReference>
<dbReference type="SMART" id="SM00487">
    <property type="entry name" value="DEXDc"/>
    <property type="match status" value="1"/>
</dbReference>
<dbReference type="PANTHER" id="PTHR30195">
    <property type="entry name" value="TYPE I SITE-SPECIFIC DEOXYRIBONUCLEASE PROTEIN SUBUNIT M AND R"/>
    <property type="match status" value="1"/>
</dbReference>
<dbReference type="KEGG" id="taer:GT409_04650"/>
<dbReference type="GO" id="GO:0005524">
    <property type="term" value="F:ATP binding"/>
    <property type="evidence" value="ECO:0007669"/>
    <property type="project" value="UniProtKB-KW"/>
</dbReference>
<evidence type="ECO:0000256" key="6">
    <source>
        <dbReference type="ARBA" id="ARBA00022759"/>
    </source>
</evidence>
<dbReference type="CDD" id="cd18800">
    <property type="entry name" value="SF2_C_EcoR124I-like"/>
    <property type="match status" value="1"/>
</dbReference>
<dbReference type="Pfam" id="PF04313">
    <property type="entry name" value="HSDR_N"/>
    <property type="match status" value="1"/>
</dbReference>
<dbReference type="SUPFAM" id="SSF52540">
    <property type="entry name" value="P-loop containing nucleoside triphosphate hydrolases"/>
    <property type="match status" value="2"/>
</dbReference>
<protein>
    <recommendedName>
        <fullName evidence="10">Type I restriction enzyme endonuclease subunit</fullName>
        <shortName evidence="10">R protein</shortName>
        <ecNumber evidence="10">3.1.21.3</ecNumber>
    </recommendedName>
</protein>
<organism evidence="12 13">
    <name type="scientific">Tichowtungia aerotolerans</name>
    <dbReference type="NCBI Taxonomy" id="2697043"/>
    <lineage>
        <taxon>Bacteria</taxon>
        <taxon>Pseudomonadati</taxon>
        <taxon>Kiritimatiellota</taxon>
        <taxon>Tichowtungiia</taxon>
        <taxon>Tichowtungiales</taxon>
        <taxon>Tichowtungiaceae</taxon>
        <taxon>Tichowtungia</taxon>
    </lineage>
</organism>
<dbReference type="InterPro" id="IPR004473">
    <property type="entry name" value="Restrct_endonuc_typeI_HsdR"/>
</dbReference>
<dbReference type="InterPro" id="IPR040980">
    <property type="entry name" value="SWI2_SNF2"/>
</dbReference>
<evidence type="ECO:0000259" key="11">
    <source>
        <dbReference type="PROSITE" id="PS51192"/>
    </source>
</evidence>
<keyword evidence="8 10" id="KW-0067">ATP-binding</keyword>
<dbReference type="Pfam" id="PF18766">
    <property type="entry name" value="SWI2_SNF2"/>
    <property type="match status" value="1"/>
</dbReference>
<dbReference type="AlphaFoldDB" id="A0A6P1MB29"/>
<dbReference type="RefSeq" id="WP_160627397.1">
    <property type="nucleotide sequence ID" value="NZ_CP047593.1"/>
</dbReference>
<evidence type="ECO:0000256" key="5">
    <source>
        <dbReference type="ARBA" id="ARBA00022747"/>
    </source>
</evidence>
<dbReference type="PANTHER" id="PTHR30195:SF15">
    <property type="entry name" value="TYPE I RESTRICTION ENZYME HINDI ENDONUCLEASE SUBUNIT"/>
    <property type="match status" value="1"/>
</dbReference>
<dbReference type="GO" id="GO:0003677">
    <property type="term" value="F:DNA binding"/>
    <property type="evidence" value="ECO:0007669"/>
    <property type="project" value="UniProtKB-KW"/>
</dbReference>
<comment type="similarity">
    <text evidence="2 10">Belongs to the HsdR family.</text>
</comment>
<dbReference type="InterPro" id="IPR007409">
    <property type="entry name" value="Restrct_endonuc_type1_HsdR_N"/>
</dbReference>
<dbReference type="REBASE" id="365093">
    <property type="entry name" value="KbaS5007ORF4650P"/>
</dbReference>
<dbReference type="Pfam" id="PF11867">
    <property type="entry name" value="T1RH-like_C"/>
    <property type="match status" value="1"/>
</dbReference>
<dbReference type="InterPro" id="IPR014001">
    <property type="entry name" value="Helicase_ATP-bd"/>
</dbReference>
<dbReference type="GO" id="GO:0009035">
    <property type="term" value="F:type I site-specific deoxyribonuclease activity"/>
    <property type="evidence" value="ECO:0007669"/>
    <property type="project" value="UniProtKB-EC"/>
</dbReference>
<proteinExistence type="inferred from homology"/>
<evidence type="ECO:0000256" key="8">
    <source>
        <dbReference type="ARBA" id="ARBA00022840"/>
    </source>
</evidence>
<dbReference type="PROSITE" id="PS51192">
    <property type="entry name" value="HELICASE_ATP_BIND_1"/>
    <property type="match status" value="1"/>
</dbReference>
<gene>
    <name evidence="12" type="ORF">GT409_04650</name>
</gene>
<dbReference type="CDD" id="cd22332">
    <property type="entry name" value="HsdR_N"/>
    <property type="match status" value="1"/>
</dbReference>
<evidence type="ECO:0000256" key="1">
    <source>
        <dbReference type="ARBA" id="ARBA00000851"/>
    </source>
</evidence>
<evidence type="ECO:0000256" key="9">
    <source>
        <dbReference type="ARBA" id="ARBA00023125"/>
    </source>
</evidence>
<keyword evidence="3" id="KW-0540">Nuclease</keyword>
<accession>A0A6P1MB29</accession>
<evidence type="ECO:0000256" key="4">
    <source>
        <dbReference type="ARBA" id="ARBA00022741"/>
    </source>
</evidence>
<dbReference type="InterPro" id="IPR021810">
    <property type="entry name" value="T1RH-like_C"/>
</dbReference>
<evidence type="ECO:0000313" key="13">
    <source>
        <dbReference type="Proteomes" id="UP000464954"/>
    </source>
</evidence>
<dbReference type="NCBIfam" id="TIGR00348">
    <property type="entry name" value="hsdR"/>
    <property type="match status" value="1"/>
</dbReference>
<keyword evidence="9 10" id="KW-0238">DNA-binding</keyword>
<evidence type="ECO:0000313" key="12">
    <source>
        <dbReference type="EMBL" id="QHI68766.1"/>
    </source>
</evidence>
<keyword evidence="5 10" id="KW-0680">Restriction system</keyword>
<dbReference type="InterPro" id="IPR055180">
    <property type="entry name" value="HsdR_RecA-like_helicase_dom_2"/>
</dbReference>
<dbReference type="InterPro" id="IPR027417">
    <property type="entry name" value="P-loop_NTPase"/>
</dbReference>
<keyword evidence="4 10" id="KW-0547">Nucleotide-binding</keyword>
<comment type="subunit">
    <text evidence="10">The type I restriction/modification system is composed of three polypeptides R, M and S.</text>
</comment>
<dbReference type="GO" id="GO:0009307">
    <property type="term" value="P:DNA restriction-modification system"/>
    <property type="evidence" value="ECO:0007669"/>
    <property type="project" value="UniProtKB-KW"/>
</dbReference>
<keyword evidence="6" id="KW-0255">Endonuclease</keyword>
<comment type="function">
    <text evidence="10">Subunit R is required for both nuclease and ATPase activities, but not for modification.</text>
</comment>
<evidence type="ECO:0000256" key="3">
    <source>
        <dbReference type="ARBA" id="ARBA00022722"/>
    </source>
</evidence>
<dbReference type="Pfam" id="PF22679">
    <property type="entry name" value="T1R_D3-like"/>
    <property type="match status" value="1"/>
</dbReference>
<feature type="domain" description="Helicase ATP-binding" evidence="11">
    <location>
        <begin position="285"/>
        <end position="454"/>
    </location>
</feature>
<comment type="catalytic activity">
    <reaction evidence="1 10">
        <text>Endonucleolytic cleavage of DNA to give random double-stranded fragments with terminal 5'-phosphates, ATP is simultaneously hydrolyzed.</text>
        <dbReference type="EC" id="3.1.21.3"/>
    </reaction>
</comment>
<evidence type="ECO:0000256" key="7">
    <source>
        <dbReference type="ARBA" id="ARBA00022801"/>
    </source>
</evidence>
<evidence type="ECO:0000256" key="10">
    <source>
        <dbReference type="RuleBase" id="RU364115"/>
    </source>
</evidence>
<dbReference type="Gene3D" id="3.90.1570.50">
    <property type="match status" value="1"/>
</dbReference>
<dbReference type="EMBL" id="CP047593">
    <property type="protein sequence ID" value="QHI68766.1"/>
    <property type="molecule type" value="Genomic_DNA"/>
</dbReference>
<dbReference type="EC" id="3.1.21.3" evidence="10"/>
<dbReference type="Gene3D" id="3.40.50.300">
    <property type="entry name" value="P-loop containing nucleotide triphosphate hydrolases"/>
    <property type="match status" value="3"/>
</dbReference>
<dbReference type="CDD" id="cd18030">
    <property type="entry name" value="DEXHc_RE_I_HsdR"/>
    <property type="match status" value="1"/>
</dbReference>